<dbReference type="EMBL" id="OX596101">
    <property type="protein sequence ID" value="CAM9786812.1"/>
    <property type="molecule type" value="Genomic_DNA"/>
</dbReference>
<organism evidence="1 2">
    <name type="scientific">Rangifer tarandus platyrhynchus</name>
    <name type="common">Svalbard reindeer</name>
    <dbReference type="NCBI Taxonomy" id="3082113"/>
    <lineage>
        <taxon>Eukaryota</taxon>
        <taxon>Metazoa</taxon>
        <taxon>Chordata</taxon>
        <taxon>Craniata</taxon>
        <taxon>Vertebrata</taxon>
        <taxon>Euteleostomi</taxon>
        <taxon>Mammalia</taxon>
        <taxon>Eutheria</taxon>
        <taxon>Laurasiatheria</taxon>
        <taxon>Artiodactyla</taxon>
        <taxon>Ruminantia</taxon>
        <taxon>Pecora</taxon>
        <taxon>Cervidae</taxon>
        <taxon>Odocoileinae</taxon>
        <taxon>Rangifer</taxon>
    </lineage>
</organism>
<gene>
    <name evidence="1" type="ORF">MRATA1EN22A_LOCUS7450</name>
</gene>
<sequence length="185" mass="20194">MDLGPLNIFHCQLYDVKRCKRRYWRDTAGGKGFASWFRCAHLADFCGTCPGPVAIAQAASSTPLLQGASSSKARLLWSGQEHSDSHHLWTVLLHCFRAGTVADYGDLTLATPPAPSPTTARVPAHPDERVTCVHVKSNSPTKASGPTRCVRRLPQKDTPLRPPRVTPALNLTETGKAKQNEKAEE</sequence>
<evidence type="ECO:0000313" key="2">
    <source>
        <dbReference type="Proteomes" id="UP001162501"/>
    </source>
</evidence>
<evidence type="ECO:0000313" key="1">
    <source>
        <dbReference type="EMBL" id="CAM9786812.1"/>
    </source>
</evidence>
<accession>A0AC59YM18</accession>
<dbReference type="Proteomes" id="UP001162501">
    <property type="component" value="Chromosome 17"/>
</dbReference>
<reference evidence="1" key="2">
    <citation type="submission" date="2025-03" db="EMBL/GenBank/DDBJ databases">
        <authorList>
            <consortium name="ELIXIR-Norway"/>
            <consortium name="Elixir Norway"/>
        </authorList>
    </citation>
    <scope>NUCLEOTIDE SEQUENCE</scope>
</reference>
<name>A0AC59YM18_RANTA</name>
<reference evidence="1" key="1">
    <citation type="submission" date="2023-05" db="EMBL/GenBank/DDBJ databases">
        <authorList>
            <consortium name="ELIXIR-Norway"/>
        </authorList>
    </citation>
    <scope>NUCLEOTIDE SEQUENCE</scope>
</reference>
<proteinExistence type="predicted"/>
<protein>
    <submittedName>
        <fullName evidence="1">Uncharacterized protein</fullName>
    </submittedName>
</protein>